<feature type="domain" description="Plant heme peroxidase family profile" evidence="6">
    <location>
        <begin position="53"/>
        <end position="220"/>
    </location>
</feature>
<keyword evidence="2" id="KW-0408">Iron</keyword>
<dbReference type="PANTHER" id="PTHR31356">
    <property type="entry name" value="THYLAKOID LUMENAL 29 KDA PROTEIN, CHLOROPLASTIC-RELATED"/>
    <property type="match status" value="1"/>
</dbReference>
<evidence type="ECO:0000256" key="2">
    <source>
        <dbReference type="ARBA" id="ARBA00022617"/>
    </source>
</evidence>
<keyword evidence="3 5" id="KW-0560">Oxidoreductase</keyword>
<name>A0A6A5YSG5_9PLEO</name>
<dbReference type="Gene3D" id="1.10.420.10">
    <property type="entry name" value="Peroxidase, domain 2"/>
    <property type="match status" value="1"/>
</dbReference>
<accession>A0A6A5YSG5</accession>
<reference evidence="7" key="1">
    <citation type="journal article" date="2020" name="Stud. Mycol.">
        <title>101 Dothideomycetes genomes: a test case for predicting lifestyles and emergence of pathogens.</title>
        <authorList>
            <person name="Haridas S."/>
            <person name="Albert R."/>
            <person name="Binder M."/>
            <person name="Bloem J."/>
            <person name="Labutti K."/>
            <person name="Salamov A."/>
            <person name="Andreopoulos B."/>
            <person name="Baker S."/>
            <person name="Barry K."/>
            <person name="Bills G."/>
            <person name="Bluhm B."/>
            <person name="Cannon C."/>
            <person name="Castanera R."/>
            <person name="Culley D."/>
            <person name="Daum C."/>
            <person name="Ezra D."/>
            <person name="Gonzalez J."/>
            <person name="Henrissat B."/>
            <person name="Kuo A."/>
            <person name="Liang C."/>
            <person name="Lipzen A."/>
            <person name="Lutzoni F."/>
            <person name="Magnuson J."/>
            <person name="Mondo S."/>
            <person name="Nolan M."/>
            <person name="Ohm R."/>
            <person name="Pangilinan J."/>
            <person name="Park H.-J."/>
            <person name="Ramirez L."/>
            <person name="Alfaro M."/>
            <person name="Sun H."/>
            <person name="Tritt A."/>
            <person name="Yoshinaga Y."/>
            <person name="Zwiers L.-H."/>
            <person name="Turgeon B."/>
            <person name="Goodwin S."/>
            <person name="Spatafora J."/>
            <person name="Crous P."/>
            <person name="Grigoriev I."/>
        </authorList>
    </citation>
    <scope>NUCLEOTIDE SEQUENCE</scope>
    <source>
        <strain evidence="7">CBS 627.86</strain>
    </source>
</reference>
<dbReference type="GO" id="GO:0046872">
    <property type="term" value="F:metal ion binding"/>
    <property type="evidence" value="ECO:0007669"/>
    <property type="project" value="UniProtKB-UniRule"/>
</dbReference>
<dbReference type="GO" id="GO:0000302">
    <property type="term" value="P:response to reactive oxygen species"/>
    <property type="evidence" value="ECO:0007669"/>
    <property type="project" value="TreeGrafter"/>
</dbReference>
<sequence length="522" mass="55675">MRVFSLTVALFAGLTNAAFYYPDVQTSLLEHILVDNWGAYASNFSSAITPCTNYVTQIGEAARNSGRTTAAQWMRVLFHDFITANVSAGTGGVDASIGFETARGENSGSAFNDSFTFWRPFVNEFVPMADLVALGTVMSNNLCGGHIMPYRPGRKDANAADPTTGVPAPETDLEETLVFFERAGFDQTDSIKLTACGHTLGSVHHGGFPDVVDDSAVTPNNTNGGVNFDTTRGVFDTKVVEEYLAWTGQKGGPLVTTANITAQSDLRLYESDKNVTMRDLLGQGESFKDTCVDLLGRAMNTVPGSVELKAPIAPLTVKPINVTFDFGSDGRLFLSGRIRILSGANDSNPKSLDLHILNRDIKLEAESENGRSAWGSNLIGTSTTYGTTTYFPFSIDDPSIGKAKSFSIAGQTFSLQGESFIVPSTSTLSGTTLNIIVAIQQSRPCNDFTLETASPEVRQGTLAPRIVEGTAAFQKAPGLSGYQLCQSVAQLDQESTGLVSVKLLESGVLVDTLLVNGGKAGW</sequence>
<evidence type="ECO:0000313" key="8">
    <source>
        <dbReference type="Proteomes" id="UP000799770"/>
    </source>
</evidence>
<feature type="chain" id="PRO_5025716321" description="Peroxidase" evidence="5">
    <location>
        <begin position="18"/>
        <end position="522"/>
    </location>
</feature>
<organism evidence="7 8">
    <name type="scientific">Lophiotrema nucula</name>
    <dbReference type="NCBI Taxonomy" id="690887"/>
    <lineage>
        <taxon>Eukaryota</taxon>
        <taxon>Fungi</taxon>
        <taxon>Dikarya</taxon>
        <taxon>Ascomycota</taxon>
        <taxon>Pezizomycotina</taxon>
        <taxon>Dothideomycetes</taxon>
        <taxon>Pleosporomycetidae</taxon>
        <taxon>Pleosporales</taxon>
        <taxon>Lophiotremataceae</taxon>
        <taxon>Lophiotrema</taxon>
    </lineage>
</organism>
<dbReference type="GO" id="GO:0020037">
    <property type="term" value="F:heme binding"/>
    <property type="evidence" value="ECO:0007669"/>
    <property type="project" value="UniProtKB-UniRule"/>
</dbReference>
<evidence type="ECO:0000256" key="4">
    <source>
        <dbReference type="RuleBase" id="RU004241"/>
    </source>
</evidence>
<keyword evidence="5" id="KW-0732">Signal</keyword>
<dbReference type="EMBL" id="ML977342">
    <property type="protein sequence ID" value="KAF2109397.1"/>
    <property type="molecule type" value="Genomic_DNA"/>
</dbReference>
<proteinExistence type="inferred from homology"/>
<dbReference type="InterPro" id="IPR002016">
    <property type="entry name" value="Haem_peroxidase"/>
</dbReference>
<dbReference type="InterPro" id="IPR010255">
    <property type="entry name" value="Haem_peroxidase_sf"/>
</dbReference>
<dbReference type="OrthoDB" id="5985073at2759"/>
<dbReference type="SUPFAM" id="SSF48113">
    <property type="entry name" value="Heme-dependent peroxidases"/>
    <property type="match status" value="1"/>
</dbReference>
<dbReference type="GO" id="GO:0004601">
    <property type="term" value="F:peroxidase activity"/>
    <property type="evidence" value="ECO:0007669"/>
    <property type="project" value="UniProtKB-KW"/>
</dbReference>
<dbReference type="GO" id="GO:0034599">
    <property type="term" value="P:cellular response to oxidative stress"/>
    <property type="evidence" value="ECO:0007669"/>
    <property type="project" value="InterPro"/>
</dbReference>
<gene>
    <name evidence="7" type="ORF">BDV96DRAFT_529256</name>
</gene>
<evidence type="ECO:0000256" key="1">
    <source>
        <dbReference type="ARBA" id="ARBA00022559"/>
    </source>
</evidence>
<dbReference type="InterPro" id="IPR044831">
    <property type="entry name" value="Ccp1-like"/>
</dbReference>
<dbReference type="PROSITE" id="PS50873">
    <property type="entry name" value="PEROXIDASE_4"/>
    <property type="match status" value="1"/>
</dbReference>
<dbReference type="Proteomes" id="UP000799770">
    <property type="component" value="Unassembled WGS sequence"/>
</dbReference>
<feature type="signal peptide" evidence="5">
    <location>
        <begin position="1"/>
        <end position="17"/>
    </location>
</feature>
<dbReference type="PANTHER" id="PTHR31356:SF53">
    <property type="entry name" value="HEME PEROXIDASE"/>
    <property type="match status" value="1"/>
</dbReference>
<evidence type="ECO:0000256" key="5">
    <source>
        <dbReference type="RuleBase" id="RU363051"/>
    </source>
</evidence>
<evidence type="ECO:0000256" key="3">
    <source>
        <dbReference type="ARBA" id="ARBA00023002"/>
    </source>
</evidence>
<dbReference type="GO" id="GO:0042744">
    <property type="term" value="P:hydrogen peroxide catabolic process"/>
    <property type="evidence" value="ECO:0007669"/>
    <property type="project" value="TreeGrafter"/>
</dbReference>
<comment type="similarity">
    <text evidence="4">Belongs to the peroxidase family.</text>
</comment>
<keyword evidence="1 5" id="KW-0575">Peroxidase</keyword>
<keyword evidence="2" id="KW-0479">Metal-binding</keyword>
<keyword evidence="2" id="KW-0349">Heme</keyword>
<protein>
    <recommendedName>
        <fullName evidence="5">Peroxidase</fullName>
        <ecNumber evidence="5">1.11.1.-</ecNumber>
    </recommendedName>
</protein>
<keyword evidence="8" id="KW-1185">Reference proteome</keyword>
<dbReference type="EC" id="1.11.1.-" evidence="5"/>
<dbReference type="Pfam" id="PF00141">
    <property type="entry name" value="peroxidase"/>
    <property type="match status" value="1"/>
</dbReference>
<dbReference type="AlphaFoldDB" id="A0A6A5YSG5"/>
<dbReference type="Gene3D" id="1.10.520.10">
    <property type="match status" value="1"/>
</dbReference>
<evidence type="ECO:0000313" key="7">
    <source>
        <dbReference type="EMBL" id="KAF2109397.1"/>
    </source>
</evidence>
<evidence type="ECO:0000259" key="6">
    <source>
        <dbReference type="PROSITE" id="PS50873"/>
    </source>
</evidence>